<protein>
    <submittedName>
        <fullName evidence="3">Dienelactone hydrolase family protein</fullName>
    </submittedName>
</protein>
<reference evidence="3 4" key="1">
    <citation type="submission" date="2020-08" db="EMBL/GenBank/DDBJ databases">
        <title>Genome public.</title>
        <authorList>
            <person name="Liu C."/>
            <person name="Sun Q."/>
        </authorList>
    </citation>
    <scope>NUCLEOTIDE SEQUENCE [LARGE SCALE GENOMIC DNA]</scope>
    <source>
        <strain evidence="3 4">426_9</strain>
    </source>
</reference>
<dbReference type="Gene3D" id="3.40.50.1820">
    <property type="entry name" value="alpha/beta hydrolase"/>
    <property type="match status" value="1"/>
</dbReference>
<accession>A0ABR7NZC5</accession>
<evidence type="ECO:0000313" key="4">
    <source>
        <dbReference type="Proteomes" id="UP000629596"/>
    </source>
</evidence>
<dbReference type="Pfam" id="PF01738">
    <property type="entry name" value="DLH"/>
    <property type="match status" value="1"/>
</dbReference>
<comment type="caution">
    <text evidence="3">The sequence shown here is derived from an EMBL/GenBank/DDBJ whole genome shotgun (WGS) entry which is preliminary data.</text>
</comment>
<dbReference type="InterPro" id="IPR011051">
    <property type="entry name" value="RmlC_Cupin_sf"/>
</dbReference>
<keyword evidence="3" id="KW-0378">Hydrolase</keyword>
<dbReference type="Gene3D" id="2.60.120.10">
    <property type="entry name" value="Jelly Rolls"/>
    <property type="match status" value="1"/>
</dbReference>
<evidence type="ECO:0000313" key="3">
    <source>
        <dbReference type="EMBL" id="MBC8600986.1"/>
    </source>
</evidence>
<dbReference type="EMBL" id="JACRTI010000007">
    <property type="protein sequence ID" value="MBC8600986.1"/>
    <property type="molecule type" value="Genomic_DNA"/>
</dbReference>
<feature type="chain" id="PRO_5045950690" evidence="1">
    <location>
        <begin position="21"/>
        <end position="494"/>
    </location>
</feature>
<dbReference type="CDD" id="cd02233">
    <property type="entry name" value="cupin_HNL-like"/>
    <property type="match status" value="1"/>
</dbReference>
<keyword evidence="1" id="KW-0732">Signal</keyword>
<dbReference type="GO" id="GO:0016787">
    <property type="term" value="F:hydrolase activity"/>
    <property type="evidence" value="ECO:0007669"/>
    <property type="project" value="UniProtKB-KW"/>
</dbReference>
<dbReference type="InterPro" id="IPR002925">
    <property type="entry name" value="Dienelactn_hydro"/>
</dbReference>
<organism evidence="3 4">
    <name type="scientific">Parabacteroides acidifaciens</name>
    <dbReference type="NCBI Taxonomy" id="2290935"/>
    <lineage>
        <taxon>Bacteria</taxon>
        <taxon>Pseudomonadati</taxon>
        <taxon>Bacteroidota</taxon>
        <taxon>Bacteroidia</taxon>
        <taxon>Bacteroidales</taxon>
        <taxon>Tannerellaceae</taxon>
        <taxon>Parabacteroides</taxon>
    </lineage>
</organism>
<dbReference type="Gene3D" id="1.10.10.800">
    <property type="match status" value="1"/>
</dbReference>
<feature type="signal peptide" evidence="1">
    <location>
        <begin position="1"/>
        <end position="20"/>
    </location>
</feature>
<dbReference type="InterPro" id="IPR014710">
    <property type="entry name" value="RmlC-like_jellyroll"/>
</dbReference>
<name>A0ABR7NZC5_9BACT</name>
<dbReference type="SUPFAM" id="SSF51182">
    <property type="entry name" value="RmlC-like cupins"/>
    <property type="match status" value="1"/>
</dbReference>
<sequence>MKKCLILKLVFIMTLSQSLAVLPAQNNPFGLVYENALKENIEGRVNIHPVTYRLHDIEIAANVYVPAGYDPANKYAAIVVAHPNGGVKEQVAGLYAQRLAEKGYITLVADASYQGASGGEPRNVDKPANRIEDIHGMVDYMSHYPGVDAKRIGILGICGGGGYTLGAAQSDKRLKAVATLSMFNSGKVRRDGFMGSQVSTIQERLKQATDARAREMAGGEVQYTGDSKLTDEQIAKLPFDLYREGFIYYGKTHAHSNSTFRYTVSSLLDLMTWDATSNIDLIGQPLLMLAGSKADTYYMTEEAFHRATGTADKELFLISGATHIQTYYVPEYVDQAVNKLVEFFAKRLLYAEHTVGTFEQPFPLGEKLLENKNFTGQAYLASISMDKGLNVPMANVTFEPGCRNSWHSHSGGQILIATAGIGYYQEKGRPARRLFPGDVVEIASDVEHWHGAAPDSWFAHIAIRCNPQNNEVKWLDPVKDSDYFAAARQSVSIK</sequence>
<proteinExistence type="predicted"/>
<dbReference type="PANTHER" id="PTHR47751:SF1">
    <property type="entry name" value="SUPERFAMILY HYDROLASE, PUTATIVE (AFU_ORTHOLOGUE AFUA_2G16580)-RELATED"/>
    <property type="match status" value="1"/>
</dbReference>
<gene>
    <name evidence="3" type="ORF">H8784_04530</name>
</gene>
<dbReference type="SUPFAM" id="SSF53474">
    <property type="entry name" value="alpha/beta-Hydrolases"/>
    <property type="match status" value="1"/>
</dbReference>
<evidence type="ECO:0000259" key="2">
    <source>
        <dbReference type="Pfam" id="PF01738"/>
    </source>
</evidence>
<dbReference type="InterPro" id="IPR047263">
    <property type="entry name" value="HNL-like_cupin"/>
</dbReference>
<dbReference type="Proteomes" id="UP000629596">
    <property type="component" value="Unassembled WGS sequence"/>
</dbReference>
<dbReference type="InterPro" id="IPR051411">
    <property type="entry name" value="Polyketide_trans_af380"/>
</dbReference>
<feature type="domain" description="Dienelactone hydrolase" evidence="2">
    <location>
        <begin position="71"/>
        <end position="178"/>
    </location>
</feature>
<evidence type="ECO:0000256" key="1">
    <source>
        <dbReference type="SAM" id="SignalP"/>
    </source>
</evidence>
<keyword evidence="4" id="KW-1185">Reference proteome</keyword>
<dbReference type="InterPro" id="IPR029058">
    <property type="entry name" value="AB_hydrolase_fold"/>
</dbReference>
<dbReference type="PANTHER" id="PTHR47751">
    <property type="entry name" value="SUPERFAMILY HYDROLASE, PUTATIVE (AFU_ORTHOLOGUE AFUA_2G16580)-RELATED"/>
    <property type="match status" value="1"/>
</dbReference>